<feature type="transmembrane region" description="Helical" evidence="8">
    <location>
        <begin position="157"/>
        <end position="183"/>
    </location>
</feature>
<dbReference type="RefSeq" id="WP_072832636.1">
    <property type="nucleotide sequence ID" value="NZ_FQXP01000013.1"/>
</dbReference>
<keyword evidence="5 8" id="KW-0812">Transmembrane</keyword>
<protein>
    <submittedName>
        <fullName evidence="9">Predicted PurR-regulated permease PerM</fullName>
    </submittedName>
</protein>
<feature type="transmembrane region" description="Helical" evidence="8">
    <location>
        <begin position="268"/>
        <end position="295"/>
    </location>
</feature>
<dbReference type="OrthoDB" id="9793390at2"/>
<evidence type="ECO:0000256" key="8">
    <source>
        <dbReference type="SAM" id="Phobius"/>
    </source>
</evidence>
<gene>
    <name evidence="9" type="ORF">SAMN02745196_02813</name>
</gene>
<reference evidence="9 10" key="1">
    <citation type="submission" date="2016-11" db="EMBL/GenBank/DDBJ databases">
        <authorList>
            <person name="Jaros S."/>
            <person name="Januszkiewicz K."/>
            <person name="Wedrychowicz H."/>
        </authorList>
    </citation>
    <scope>NUCLEOTIDE SEQUENCE [LARGE SCALE GENOMIC DNA]</scope>
    <source>
        <strain evidence="9 10">DSM 3089</strain>
    </source>
</reference>
<feature type="transmembrane region" description="Helical" evidence="8">
    <location>
        <begin position="315"/>
        <end position="346"/>
    </location>
</feature>
<dbReference type="PANTHER" id="PTHR21716:SF53">
    <property type="entry name" value="PERMEASE PERM-RELATED"/>
    <property type="match status" value="1"/>
</dbReference>
<accession>A0A1M5YCG4</accession>
<dbReference type="PANTHER" id="PTHR21716">
    <property type="entry name" value="TRANSMEMBRANE PROTEIN"/>
    <property type="match status" value="1"/>
</dbReference>
<feature type="transmembrane region" description="Helical" evidence="8">
    <location>
        <begin position="77"/>
        <end position="99"/>
    </location>
</feature>
<keyword evidence="4" id="KW-1003">Cell membrane</keyword>
<dbReference type="EMBL" id="FQXP01000013">
    <property type="protein sequence ID" value="SHI09662.1"/>
    <property type="molecule type" value="Genomic_DNA"/>
</dbReference>
<sequence>MKLSTSFKEGIIKNLYIVALIFITFIGIKIINNFDFVLKILVSFKNALWPVILGLIIAYVLNPLLKLIENKTKFKRGVSLLLTYTLIAIVLAVSITYILPSIVESLKQLTYSIPDFVSSANNAIEKYIGNDIFKSWLNSTEILKTISSWSTAVFNTLLSSLVSITGSLINWLLAIVVSVYFLFDKERFLAGAKKATLLIFRERIGLAILELVNHIHTMLGAYIGARALISLIICVPAALGLIVLKSEFVVLITVMFGLTNMIPYIGPALGMIIGFTLNMFYSPSIALFVVIWFLIIQQIDANILDPKLSGTKVGISPVTCITALAIGGAFYGIVGMLLAVPIAGVIKLYYVKFIERCEKKNPFIQKYID</sequence>
<feature type="transmembrane region" description="Helical" evidence="8">
    <location>
        <begin position="229"/>
        <end position="256"/>
    </location>
</feature>
<organism evidence="9 10">
    <name type="scientific">Clostridium collagenovorans DSM 3089</name>
    <dbReference type="NCBI Taxonomy" id="1121306"/>
    <lineage>
        <taxon>Bacteria</taxon>
        <taxon>Bacillati</taxon>
        <taxon>Bacillota</taxon>
        <taxon>Clostridia</taxon>
        <taxon>Eubacteriales</taxon>
        <taxon>Clostridiaceae</taxon>
        <taxon>Clostridium</taxon>
    </lineage>
</organism>
<keyword evidence="3" id="KW-0813">Transport</keyword>
<dbReference type="Pfam" id="PF01594">
    <property type="entry name" value="AI-2E_transport"/>
    <property type="match status" value="1"/>
</dbReference>
<evidence type="ECO:0000313" key="9">
    <source>
        <dbReference type="EMBL" id="SHI09662.1"/>
    </source>
</evidence>
<evidence type="ECO:0000256" key="2">
    <source>
        <dbReference type="ARBA" id="ARBA00009773"/>
    </source>
</evidence>
<evidence type="ECO:0000256" key="4">
    <source>
        <dbReference type="ARBA" id="ARBA00022475"/>
    </source>
</evidence>
<keyword evidence="10" id="KW-1185">Reference proteome</keyword>
<keyword evidence="7 8" id="KW-0472">Membrane</keyword>
<comment type="similarity">
    <text evidence="2">Belongs to the autoinducer-2 exporter (AI-2E) (TC 2.A.86) family.</text>
</comment>
<feature type="transmembrane region" description="Helical" evidence="8">
    <location>
        <begin position="12"/>
        <end position="31"/>
    </location>
</feature>
<dbReference type="GO" id="GO:0005886">
    <property type="term" value="C:plasma membrane"/>
    <property type="evidence" value="ECO:0007669"/>
    <property type="project" value="UniProtKB-SubCell"/>
</dbReference>
<evidence type="ECO:0000256" key="6">
    <source>
        <dbReference type="ARBA" id="ARBA00022989"/>
    </source>
</evidence>
<feature type="transmembrane region" description="Helical" evidence="8">
    <location>
        <begin position="47"/>
        <end position="65"/>
    </location>
</feature>
<dbReference type="GO" id="GO:0055085">
    <property type="term" value="P:transmembrane transport"/>
    <property type="evidence" value="ECO:0007669"/>
    <property type="project" value="TreeGrafter"/>
</dbReference>
<dbReference type="InterPro" id="IPR002549">
    <property type="entry name" value="AI-2E-like"/>
</dbReference>
<evidence type="ECO:0000256" key="5">
    <source>
        <dbReference type="ARBA" id="ARBA00022692"/>
    </source>
</evidence>
<evidence type="ECO:0000313" key="10">
    <source>
        <dbReference type="Proteomes" id="UP000184526"/>
    </source>
</evidence>
<evidence type="ECO:0000256" key="3">
    <source>
        <dbReference type="ARBA" id="ARBA00022448"/>
    </source>
</evidence>
<dbReference type="Proteomes" id="UP000184526">
    <property type="component" value="Unassembled WGS sequence"/>
</dbReference>
<comment type="subcellular location">
    <subcellularLocation>
        <location evidence="1">Cell membrane</location>
        <topology evidence="1">Multi-pass membrane protein</topology>
    </subcellularLocation>
</comment>
<name>A0A1M5YCG4_9CLOT</name>
<dbReference type="AlphaFoldDB" id="A0A1M5YCG4"/>
<evidence type="ECO:0000256" key="1">
    <source>
        <dbReference type="ARBA" id="ARBA00004651"/>
    </source>
</evidence>
<keyword evidence="6 8" id="KW-1133">Transmembrane helix</keyword>
<proteinExistence type="inferred from homology"/>
<evidence type="ECO:0000256" key="7">
    <source>
        <dbReference type="ARBA" id="ARBA00023136"/>
    </source>
</evidence>